<dbReference type="Proteomes" id="UP000800096">
    <property type="component" value="Unassembled WGS sequence"/>
</dbReference>
<dbReference type="EMBL" id="ML979144">
    <property type="protein sequence ID" value="KAF1911315.1"/>
    <property type="molecule type" value="Genomic_DNA"/>
</dbReference>
<dbReference type="AlphaFoldDB" id="A0A6A5Q6W9"/>
<accession>A0A6A5Q6W9</accession>
<proteinExistence type="predicted"/>
<name>A0A6A5Q6W9_AMPQU</name>
<reference evidence="1" key="1">
    <citation type="journal article" date="2020" name="Stud. Mycol.">
        <title>101 Dothideomycetes genomes: a test case for predicting lifestyles and emergence of pathogens.</title>
        <authorList>
            <person name="Haridas S."/>
            <person name="Albert R."/>
            <person name="Binder M."/>
            <person name="Bloem J."/>
            <person name="Labutti K."/>
            <person name="Salamov A."/>
            <person name="Andreopoulos B."/>
            <person name="Baker S."/>
            <person name="Barry K."/>
            <person name="Bills G."/>
            <person name="Bluhm B."/>
            <person name="Cannon C."/>
            <person name="Castanera R."/>
            <person name="Culley D."/>
            <person name="Daum C."/>
            <person name="Ezra D."/>
            <person name="Gonzalez J."/>
            <person name="Henrissat B."/>
            <person name="Kuo A."/>
            <person name="Liang C."/>
            <person name="Lipzen A."/>
            <person name="Lutzoni F."/>
            <person name="Magnuson J."/>
            <person name="Mondo S."/>
            <person name="Nolan M."/>
            <person name="Ohm R."/>
            <person name="Pangilinan J."/>
            <person name="Park H.-J."/>
            <person name="Ramirez L."/>
            <person name="Alfaro M."/>
            <person name="Sun H."/>
            <person name="Tritt A."/>
            <person name="Yoshinaga Y."/>
            <person name="Zwiers L.-H."/>
            <person name="Turgeon B."/>
            <person name="Goodwin S."/>
            <person name="Spatafora J."/>
            <person name="Crous P."/>
            <person name="Grigoriev I."/>
        </authorList>
    </citation>
    <scope>NUCLEOTIDE SEQUENCE</scope>
    <source>
        <strain evidence="1">HMLAC05119</strain>
    </source>
</reference>
<protein>
    <submittedName>
        <fullName evidence="1">Uncharacterized protein</fullName>
    </submittedName>
</protein>
<gene>
    <name evidence="1" type="ORF">BDU57DRAFT_100459</name>
</gene>
<evidence type="ECO:0000313" key="1">
    <source>
        <dbReference type="EMBL" id="KAF1911315.1"/>
    </source>
</evidence>
<organism evidence="1 2">
    <name type="scientific">Ampelomyces quisqualis</name>
    <name type="common">Powdery mildew agent</name>
    <dbReference type="NCBI Taxonomy" id="50730"/>
    <lineage>
        <taxon>Eukaryota</taxon>
        <taxon>Fungi</taxon>
        <taxon>Dikarya</taxon>
        <taxon>Ascomycota</taxon>
        <taxon>Pezizomycotina</taxon>
        <taxon>Dothideomycetes</taxon>
        <taxon>Pleosporomycetidae</taxon>
        <taxon>Pleosporales</taxon>
        <taxon>Pleosporineae</taxon>
        <taxon>Phaeosphaeriaceae</taxon>
        <taxon>Ampelomyces</taxon>
    </lineage>
</organism>
<evidence type="ECO:0000313" key="2">
    <source>
        <dbReference type="Proteomes" id="UP000800096"/>
    </source>
</evidence>
<keyword evidence="2" id="KW-1185">Reference proteome</keyword>
<sequence length="79" mass="9070">MYLHTQDSAAEIGGQWIRRFSKSDGWDGRAGFRWVDFHSSFQCSNVVIIIIIKFPFSVAHWSVRSKIVAVKKKSNKSPE</sequence>